<dbReference type="GO" id="GO:0000155">
    <property type="term" value="F:phosphorelay sensor kinase activity"/>
    <property type="evidence" value="ECO:0007669"/>
    <property type="project" value="InterPro"/>
</dbReference>
<dbReference type="GO" id="GO:0007234">
    <property type="term" value="P:osmosensory signaling via phosphorelay pathway"/>
    <property type="evidence" value="ECO:0007669"/>
    <property type="project" value="TreeGrafter"/>
</dbReference>
<dbReference type="Pfam" id="PF00512">
    <property type="entry name" value="HisKA"/>
    <property type="match status" value="1"/>
</dbReference>
<evidence type="ECO:0000256" key="2">
    <source>
        <dbReference type="ARBA" id="ARBA00012438"/>
    </source>
</evidence>
<dbReference type="SUPFAM" id="SSF55874">
    <property type="entry name" value="ATPase domain of HSP90 chaperone/DNA topoisomerase II/histidine kinase"/>
    <property type="match status" value="1"/>
</dbReference>
<dbReference type="KEGG" id="rhoz:GXP67_22025"/>
<comment type="catalytic activity">
    <reaction evidence="1">
        <text>ATP + protein L-histidine = ADP + protein N-phospho-L-histidine.</text>
        <dbReference type="EC" id="2.7.13.3"/>
    </reaction>
</comment>
<evidence type="ECO:0000259" key="9">
    <source>
        <dbReference type="PROSITE" id="PS50110"/>
    </source>
</evidence>
<dbReference type="SUPFAM" id="SSF52172">
    <property type="entry name" value="CheY-like"/>
    <property type="match status" value="1"/>
</dbReference>
<evidence type="ECO:0000256" key="6">
    <source>
        <dbReference type="PROSITE-ProRule" id="PRU00169"/>
    </source>
</evidence>
<evidence type="ECO:0000256" key="7">
    <source>
        <dbReference type="SAM" id="Coils"/>
    </source>
</evidence>
<evidence type="ECO:0000259" key="8">
    <source>
        <dbReference type="PROSITE" id="PS50109"/>
    </source>
</evidence>
<dbReference type="SUPFAM" id="SSF47384">
    <property type="entry name" value="Homodimeric domain of signal transducing histidine kinase"/>
    <property type="match status" value="1"/>
</dbReference>
<dbReference type="RefSeq" id="WP_162445122.1">
    <property type="nucleotide sequence ID" value="NZ_CP048222.1"/>
</dbReference>
<feature type="modified residue" description="4-aspartylphosphate" evidence="6">
    <location>
        <position position="61"/>
    </location>
</feature>
<proteinExistence type="predicted"/>
<dbReference type="InterPro" id="IPR050351">
    <property type="entry name" value="BphY/WalK/GraS-like"/>
</dbReference>
<dbReference type="InterPro" id="IPR005467">
    <property type="entry name" value="His_kinase_dom"/>
</dbReference>
<feature type="domain" description="Response regulatory" evidence="9">
    <location>
        <begin position="6"/>
        <end position="128"/>
    </location>
</feature>
<dbReference type="InterPro" id="IPR003594">
    <property type="entry name" value="HATPase_dom"/>
</dbReference>
<evidence type="ECO:0000313" key="10">
    <source>
        <dbReference type="EMBL" id="QHT69129.1"/>
    </source>
</evidence>
<dbReference type="Proteomes" id="UP000480178">
    <property type="component" value="Chromosome"/>
</dbReference>
<evidence type="ECO:0000256" key="5">
    <source>
        <dbReference type="ARBA" id="ARBA00022777"/>
    </source>
</evidence>
<keyword evidence="5" id="KW-0418">Kinase</keyword>
<evidence type="ECO:0000313" key="11">
    <source>
        <dbReference type="Proteomes" id="UP000480178"/>
    </source>
</evidence>
<keyword evidence="7" id="KW-0175">Coiled coil</keyword>
<dbReference type="PANTHER" id="PTHR42878:SF15">
    <property type="entry name" value="BACTERIOPHYTOCHROME"/>
    <property type="match status" value="1"/>
</dbReference>
<dbReference type="Gene3D" id="3.30.565.10">
    <property type="entry name" value="Histidine kinase-like ATPase, C-terminal domain"/>
    <property type="match status" value="1"/>
</dbReference>
<dbReference type="GO" id="GO:0030295">
    <property type="term" value="F:protein kinase activator activity"/>
    <property type="evidence" value="ECO:0007669"/>
    <property type="project" value="TreeGrafter"/>
</dbReference>
<dbReference type="InterPro" id="IPR003661">
    <property type="entry name" value="HisK_dim/P_dom"/>
</dbReference>
<dbReference type="InterPro" id="IPR004358">
    <property type="entry name" value="Sig_transdc_His_kin-like_C"/>
</dbReference>
<keyword evidence="4" id="KW-0808">Transferase</keyword>
<name>A0A6C0GM89_9BACT</name>
<evidence type="ECO:0000256" key="1">
    <source>
        <dbReference type="ARBA" id="ARBA00000085"/>
    </source>
</evidence>
<sequence length="390" mass="44085">MQETKKILIIEDNEEDRYTFKRYLSTPNCAQIGSFQVIETSYGNAGITLYKNEQPDCVLLDFSLPDMDGLEVLENLRNNSQPDQLCVILLTGTGNETIAVEALKNGAADYLTKGKFTVERFCHALEGALEKTAIRQELARQRELLYTQNAQLEQAKQELEQKTRQLEISNADLERFAYAASHDLQEPLRTVEGFIKLLRNKFKQKLTPEAEEYMEFMSGATTRMKALIEGLLDYSKVSGQDDKQEEVNLKQIILQVKENLLVSIENASAQLIVGNLPTVKANRWQMLQLFQNLIGNAIKFRSEQPLIITIAAQPKPGQWVISVGDTGIGMDMKHARMIFEPFKKLHSRDQFEGSGIGLATCQKIVENHGGRIWIESTLGQGSTFYFTLPQ</sequence>
<dbReference type="PROSITE" id="PS50109">
    <property type="entry name" value="HIS_KIN"/>
    <property type="match status" value="1"/>
</dbReference>
<protein>
    <recommendedName>
        <fullName evidence="2">histidine kinase</fullName>
        <ecNumber evidence="2">2.7.13.3</ecNumber>
    </recommendedName>
</protein>
<dbReference type="EMBL" id="CP048222">
    <property type="protein sequence ID" value="QHT69129.1"/>
    <property type="molecule type" value="Genomic_DNA"/>
</dbReference>
<gene>
    <name evidence="10" type="ORF">GXP67_22025</name>
</gene>
<feature type="coiled-coil region" evidence="7">
    <location>
        <begin position="135"/>
        <end position="176"/>
    </location>
</feature>
<dbReference type="PRINTS" id="PR00344">
    <property type="entry name" value="BCTRLSENSOR"/>
</dbReference>
<dbReference type="SMART" id="SM00388">
    <property type="entry name" value="HisKA"/>
    <property type="match status" value="1"/>
</dbReference>
<dbReference type="GO" id="GO:0000156">
    <property type="term" value="F:phosphorelay response regulator activity"/>
    <property type="evidence" value="ECO:0007669"/>
    <property type="project" value="TreeGrafter"/>
</dbReference>
<dbReference type="AlphaFoldDB" id="A0A6C0GM89"/>
<dbReference type="CDD" id="cd00082">
    <property type="entry name" value="HisKA"/>
    <property type="match status" value="1"/>
</dbReference>
<keyword evidence="3 6" id="KW-0597">Phosphoprotein</keyword>
<dbReference type="Pfam" id="PF00072">
    <property type="entry name" value="Response_reg"/>
    <property type="match status" value="1"/>
</dbReference>
<organism evidence="10 11">
    <name type="scientific">Rhodocytophaga rosea</name>
    <dbReference type="NCBI Taxonomy" id="2704465"/>
    <lineage>
        <taxon>Bacteria</taxon>
        <taxon>Pseudomonadati</taxon>
        <taxon>Bacteroidota</taxon>
        <taxon>Cytophagia</taxon>
        <taxon>Cytophagales</taxon>
        <taxon>Rhodocytophagaceae</taxon>
        <taxon>Rhodocytophaga</taxon>
    </lineage>
</organism>
<dbReference type="InterPro" id="IPR011006">
    <property type="entry name" value="CheY-like_superfamily"/>
</dbReference>
<dbReference type="PANTHER" id="PTHR42878">
    <property type="entry name" value="TWO-COMPONENT HISTIDINE KINASE"/>
    <property type="match status" value="1"/>
</dbReference>
<accession>A0A6C0GM89</accession>
<dbReference type="InterPro" id="IPR036890">
    <property type="entry name" value="HATPase_C_sf"/>
</dbReference>
<dbReference type="EC" id="2.7.13.3" evidence="2"/>
<dbReference type="InterPro" id="IPR001789">
    <property type="entry name" value="Sig_transdc_resp-reg_receiver"/>
</dbReference>
<evidence type="ECO:0000256" key="3">
    <source>
        <dbReference type="ARBA" id="ARBA00022553"/>
    </source>
</evidence>
<dbReference type="SMART" id="SM00448">
    <property type="entry name" value="REC"/>
    <property type="match status" value="1"/>
</dbReference>
<reference evidence="10 11" key="1">
    <citation type="submission" date="2020-01" db="EMBL/GenBank/DDBJ databases">
        <authorList>
            <person name="Kim M.K."/>
        </authorList>
    </citation>
    <scope>NUCLEOTIDE SEQUENCE [LARGE SCALE GENOMIC DNA]</scope>
    <source>
        <strain evidence="10 11">172606-1</strain>
    </source>
</reference>
<dbReference type="SMART" id="SM00387">
    <property type="entry name" value="HATPase_c"/>
    <property type="match status" value="1"/>
</dbReference>
<keyword evidence="11" id="KW-1185">Reference proteome</keyword>
<dbReference type="InterPro" id="IPR036097">
    <property type="entry name" value="HisK_dim/P_sf"/>
</dbReference>
<evidence type="ECO:0000256" key="4">
    <source>
        <dbReference type="ARBA" id="ARBA00022679"/>
    </source>
</evidence>
<dbReference type="PROSITE" id="PS50110">
    <property type="entry name" value="RESPONSE_REGULATORY"/>
    <property type="match status" value="1"/>
</dbReference>
<dbReference type="Pfam" id="PF02518">
    <property type="entry name" value="HATPase_c"/>
    <property type="match status" value="1"/>
</dbReference>
<feature type="domain" description="Histidine kinase" evidence="8">
    <location>
        <begin position="179"/>
        <end position="390"/>
    </location>
</feature>
<dbReference type="Gene3D" id="3.40.50.2300">
    <property type="match status" value="1"/>
</dbReference>
<dbReference type="FunFam" id="3.30.565.10:FF:000006">
    <property type="entry name" value="Sensor histidine kinase WalK"/>
    <property type="match status" value="1"/>
</dbReference>
<dbReference type="Gene3D" id="1.10.287.130">
    <property type="match status" value="1"/>
</dbReference>